<keyword evidence="2" id="KW-1185">Reference proteome</keyword>
<name>A0A0B1ZE19_9SPHN</name>
<organism evidence="1 2">
    <name type="scientific">Novosphingobium malaysiense</name>
    <dbReference type="NCBI Taxonomy" id="1348853"/>
    <lineage>
        <taxon>Bacteria</taxon>
        <taxon>Pseudomonadati</taxon>
        <taxon>Pseudomonadota</taxon>
        <taxon>Alphaproteobacteria</taxon>
        <taxon>Sphingomonadales</taxon>
        <taxon>Sphingomonadaceae</taxon>
        <taxon>Novosphingobium</taxon>
    </lineage>
</organism>
<sequence>MKLAAFELTTQPGEAPVTVFAKSEEQAEVIYREWRRHHRRHDTADTVLTYAYRGQLLAARPLLAACAARGEPGIAYWDELYREWSVEQPASPVTGDLTPLAGTNEYYRVDTDKGDVVLVFAASPEEATTSTLVYFMNEYGEAPTYWQMRRQSRWSLVLAMAVLRDQMEAGVRGVATWSQDDGWSITEPAYGMDVSELGI</sequence>
<accession>A0A0B1ZE19</accession>
<protein>
    <submittedName>
        <fullName evidence="1">Uncharacterized protein</fullName>
    </submittedName>
</protein>
<gene>
    <name evidence="1" type="ORF">LK12_19365</name>
</gene>
<evidence type="ECO:0000313" key="1">
    <source>
        <dbReference type="EMBL" id="KHK89309.1"/>
    </source>
</evidence>
<dbReference type="EMBL" id="JTDI01000007">
    <property type="protein sequence ID" value="KHK89309.1"/>
    <property type="molecule type" value="Genomic_DNA"/>
</dbReference>
<dbReference type="Proteomes" id="UP000031057">
    <property type="component" value="Unassembled WGS sequence"/>
</dbReference>
<dbReference type="RefSeq" id="WP_039287933.1">
    <property type="nucleotide sequence ID" value="NZ_JTDI01000007.1"/>
</dbReference>
<dbReference type="AlphaFoldDB" id="A0A0B1ZE19"/>
<dbReference type="OrthoDB" id="9807356at2"/>
<reference evidence="1 2" key="1">
    <citation type="submission" date="2014-10" db="EMBL/GenBank/DDBJ databases">
        <title>Genome sequence of Novosphingobium malaysiense MUSC 273(T).</title>
        <authorList>
            <person name="Lee L.-H."/>
        </authorList>
    </citation>
    <scope>NUCLEOTIDE SEQUENCE [LARGE SCALE GENOMIC DNA]</scope>
    <source>
        <strain evidence="1 2">MUSC 273</strain>
    </source>
</reference>
<evidence type="ECO:0000313" key="2">
    <source>
        <dbReference type="Proteomes" id="UP000031057"/>
    </source>
</evidence>
<comment type="caution">
    <text evidence="1">The sequence shown here is derived from an EMBL/GenBank/DDBJ whole genome shotgun (WGS) entry which is preliminary data.</text>
</comment>
<proteinExistence type="predicted"/>